<organism evidence="3 4">
    <name type="scientific">Stichopus japonicus</name>
    <name type="common">Sea cucumber</name>
    <dbReference type="NCBI Taxonomy" id="307972"/>
    <lineage>
        <taxon>Eukaryota</taxon>
        <taxon>Metazoa</taxon>
        <taxon>Echinodermata</taxon>
        <taxon>Eleutherozoa</taxon>
        <taxon>Echinozoa</taxon>
        <taxon>Holothuroidea</taxon>
        <taxon>Aspidochirotacea</taxon>
        <taxon>Aspidochirotida</taxon>
        <taxon>Stichopodidae</taxon>
        <taxon>Apostichopus</taxon>
    </lineage>
</organism>
<dbReference type="InterPro" id="IPR008383">
    <property type="entry name" value="API5"/>
</dbReference>
<gene>
    <name evidence="3" type="ORF">BSL78_25401</name>
</gene>
<dbReference type="AlphaFoldDB" id="A0A2G8JPQ5"/>
<keyword evidence="4" id="KW-1185">Reference proteome</keyword>
<accession>A0A2G8JPQ5</accession>
<dbReference type="STRING" id="307972.A0A2G8JPQ5"/>
<keyword evidence="1" id="KW-0053">Apoptosis</keyword>
<reference evidence="3 4" key="1">
    <citation type="journal article" date="2017" name="PLoS Biol.">
        <title>The sea cucumber genome provides insights into morphological evolution and visceral regeneration.</title>
        <authorList>
            <person name="Zhang X."/>
            <person name="Sun L."/>
            <person name="Yuan J."/>
            <person name="Sun Y."/>
            <person name="Gao Y."/>
            <person name="Zhang L."/>
            <person name="Li S."/>
            <person name="Dai H."/>
            <person name="Hamel J.F."/>
            <person name="Liu C."/>
            <person name="Yu Y."/>
            <person name="Liu S."/>
            <person name="Lin W."/>
            <person name="Guo K."/>
            <person name="Jin S."/>
            <person name="Xu P."/>
            <person name="Storey K.B."/>
            <person name="Huan P."/>
            <person name="Zhang T."/>
            <person name="Zhou Y."/>
            <person name="Zhang J."/>
            <person name="Lin C."/>
            <person name="Li X."/>
            <person name="Xing L."/>
            <person name="Huo D."/>
            <person name="Sun M."/>
            <person name="Wang L."/>
            <person name="Mercier A."/>
            <person name="Li F."/>
            <person name="Yang H."/>
            <person name="Xiang J."/>
        </authorList>
    </citation>
    <scope>NUCLEOTIDE SEQUENCE [LARGE SCALE GENOMIC DNA]</scope>
    <source>
        <strain evidence="3">Shaxun</strain>
        <tissue evidence="3">Muscle</tissue>
    </source>
</reference>
<dbReference type="OrthoDB" id="19224at2759"/>
<dbReference type="EMBL" id="MRZV01001454">
    <property type="protein sequence ID" value="PIK37761.1"/>
    <property type="molecule type" value="Genomic_DNA"/>
</dbReference>
<evidence type="ECO:0000313" key="4">
    <source>
        <dbReference type="Proteomes" id="UP000230750"/>
    </source>
</evidence>
<dbReference type="GO" id="GO:0005634">
    <property type="term" value="C:nucleus"/>
    <property type="evidence" value="ECO:0007669"/>
    <property type="project" value="TreeGrafter"/>
</dbReference>
<protein>
    <submittedName>
        <fullName evidence="3">Putative apoptosis inhibitor 5</fullName>
    </submittedName>
</protein>
<name>A0A2G8JPQ5_STIJA</name>
<evidence type="ECO:0000313" key="3">
    <source>
        <dbReference type="EMBL" id="PIK37761.1"/>
    </source>
</evidence>
<feature type="compositionally biased region" description="Acidic residues" evidence="2">
    <location>
        <begin position="26"/>
        <end position="39"/>
    </location>
</feature>
<feature type="region of interest" description="Disordered" evidence="2">
    <location>
        <begin position="15"/>
        <end position="39"/>
    </location>
</feature>
<sequence>MWEKPAMAYGLQHTPQVYMPLPPPGTEDDTEQTQENEEDPQLQFSVVECLMHAFHCLVRKQPDFLAAEENADRLKDFRIRLQYFARGVQSSMKQLRLALKGKAGAQLKTEENKIKVVALRITSNINTLIKDLMHNPPSYKSNIVLSWKPIQKQGVATSPETAKKRPHITPITFESDKKVAAGGRNQEVPRTVLQEENTATKLAEHRPGETLITATGDHPTMAITTGTKDEVEIADVSTEIVGERDTENWRQIQS</sequence>
<evidence type="ECO:0000256" key="2">
    <source>
        <dbReference type="SAM" id="MobiDB-lite"/>
    </source>
</evidence>
<dbReference type="PANTHER" id="PTHR12758">
    <property type="entry name" value="APOPTOSIS INHIBITOR 5-RELATED"/>
    <property type="match status" value="1"/>
</dbReference>
<dbReference type="GO" id="GO:0043066">
    <property type="term" value="P:negative regulation of apoptotic process"/>
    <property type="evidence" value="ECO:0007669"/>
    <property type="project" value="TreeGrafter"/>
</dbReference>
<dbReference type="Proteomes" id="UP000230750">
    <property type="component" value="Unassembled WGS sequence"/>
</dbReference>
<dbReference type="PANTHER" id="PTHR12758:SF19">
    <property type="entry name" value="APOPTOSIS INHIBITOR 5"/>
    <property type="match status" value="1"/>
</dbReference>
<proteinExistence type="predicted"/>
<comment type="caution">
    <text evidence="3">The sequence shown here is derived from an EMBL/GenBank/DDBJ whole genome shotgun (WGS) entry which is preliminary data.</text>
</comment>
<evidence type="ECO:0000256" key="1">
    <source>
        <dbReference type="ARBA" id="ARBA00022703"/>
    </source>
</evidence>
<dbReference type="GO" id="GO:0003723">
    <property type="term" value="F:RNA binding"/>
    <property type="evidence" value="ECO:0007669"/>
    <property type="project" value="TreeGrafter"/>
</dbReference>
<dbReference type="GO" id="GO:0006915">
    <property type="term" value="P:apoptotic process"/>
    <property type="evidence" value="ECO:0007669"/>
    <property type="project" value="UniProtKB-KW"/>
</dbReference>
<dbReference type="Pfam" id="PF05918">
    <property type="entry name" value="API5"/>
    <property type="match status" value="1"/>
</dbReference>